<dbReference type="GO" id="GO:0009236">
    <property type="term" value="P:cobalamin biosynthetic process"/>
    <property type="evidence" value="ECO:0007669"/>
    <property type="project" value="UniProtKB-UniPathway"/>
</dbReference>
<reference evidence="20 21" key="1">
    <citation type="submission" date="2019-06" db="EMBL/GenBank/DDBJ databases">
        <title>Genomic insights into carbon and energy metabolism of Deferribacter autotrophicus revealed new metabolic traits in the phylum Deferribacteres.</title>
        <authorList>
            <person name="Slobodkin A.I."/>
            <person name="Slobodkina G.B."/>
            <person name="Allioux M."/>
            <person name="Alain K."/>
            <person name="Jebbar M."/>
            <person name="Shadrin V."/>
            <person name="Kublanov I.V."/>
            <person name="Toshchakov S.V."/>
            <person name="Bonch-Osmolovskaya E.A."/>
        </authorList>
    </citation>
    <scope>NUCLEOTIDE SEQUENCE [LARGE SCALE GENOMIC DNA]</scope>
    <source>
        <strain evidence="20 21">SL50</strain>
    </source>
</reference>
<dbReference type="InterPro" id="IPR003203">
    <property type="entry name" value="CobU/CobP"/>
</dbReference>
<keyword evidence="15 19" id="KW-0342">GTP-binding</keyword>
<evidence type="ECO:0000256" key="11">
    <source>
        <dbReference type="ARBA" id="ARBA00022679"/>
    </source>
</evidence>
<dbReference type="Pfam" id="PF02283">
    <property type="entry name" value="CobU"/>
    <property type="match status" value="1"/>
</dbReference>
<keyword evidence="21" id="KW-1185">Reference proteome</keyword>
<evidence type="ECO:0000256" key="3">
    <source>
        <dbReference type="ARBA" id="ARBA00001522"/>
    </source>
</evidence>
<comment type="similarity">
    <text evidence="7">Belongs to the CobU/CobP family.</text>
</comment>
<dbReference type="GO" id="GO:0005524">
    <property type="term" value="F:ATP binding"/>
    <property type="evidence" value="ECO:0007669"/>
    <property type="project" value="UniProtKB-KW"/>
</dbReference>
<keyword evidence="10" id="KW-0169">Cobalamin biosynthesis</keyword>
<feature type="binding site" evidence="19">
    <location>
        <begin position="48"/>
        <end position="51"/>
    </location>
    <ligand>
        <name>GTP</name>
        <dbReference type="ChEBI" id="CHEBI:37565"/>
    </ligand>
</feature>
<evidence type="ECO:0000256" key="18">
    <source>
        <dbReference type="PIRSR" id="PIRSR006135-1"/>
    </source>
</evidence>
<keyword evidence="12 19" id="KW-0547">Nucleotide-binding</keyword>
<evidence type="ECO:0000256" key="14">
    <source>
        <dbReference type="ARBA" id="ARBA00022840"/>
    </source>
</evidence>
<name>A0A5A8F5B2_9BACT</name>
<evidence type="ECO:0000256" key="6">
    <source>
        <dbReference type="ARBA" id="ARBA00005159"/>
    </source>
</evidence>
<comment type="pathway">
    <text evidence="6">Cofactor biosynthesis; adenosylcobalamin biosynthesis; adenosylcobalamin from cob(II)yrinate a,c-diamide: step 5/7.</text>
</comment>
<evidence type="ECO:0000256" key="1">
    <source>
        <dbReference type="ARBA" id="ARBA00000312"/>
    </source>
</evidence>
<dbReference type="SUPFAM" id="SSF52540">
    <property type="entry name" value="P-loop containing nucleoside triphosphate hydrolases"/>
    <property type="match status" value="1"/>
</dbReference>
<keyword evidence="11 20" id="KW-0808">Transferase</keyword>
<evidence type="ECO:0000256" key="12">
    <source>
        <dbReference type="ARBA" id="ARBA00022741"/>
    </source>
</evidence>
<evidence type="ECO:0000256" key="2">
    <source>
        <dbReference type="ARBA" id="ARBA00000711"/>
    </source>
</evidence>
<dbReference type="EMBL" id="VFJB01000006">
    <property type="protein sequence ID" value="KAA0257842.1"/>
    <property type="molecule type" value="Genomic_DNA"/>
</dbReference>
<evidence type="ECO:0000256" key="7">
    <source>
        <dbReference type="ARBA" id="ARBA00007490"/>
    </source>
</evidence>
<comment type="catalytic activity">
    <reaction evidence="1">
        <text>adenosylcob(III)inamide + ATP = adenosylcob(III)inamide phosphate + ADP + H(+)</text>
        <dbReference type="Rhea" id="RHEA:15769"/>
        <dbReference type="ChEBI" id="CHEBI:2480"/>
        <dbReference type="ChEBI" id="CHEBI:15378"/>
        <dbReference type="ChEBI" id="CHEBI:30616"/>
        <dbReference type="ChEBI" id="CHEBI:58502"/>
        <dbReference type="ChEBI" id="CHEBI:456216"/>
        <dbReference type="EC" id="2.7.1.156"/>
    </reaction>
</comment>
<dbReference type="EC" id="2.7.7.62" evidence="9"/>
<dbReference type="GO" id="GO:0043752">
    <property type="term" value="F:adenosylcobinamide kinase activity"/>
    <property type="evidence" value="ECO:0007669"/>
    <property type="project" value="UniProtKB-EC"/>
</dbReference>
<comment type="pathway">
    <text evidence="5">Cofactor biosynthesis; adenosylcobalamin biosynthesis; adenosylcobalamin from cob(II)yrinate a,c-diamide: step 6/7.</text>
</comment>
<keyword evidence="20" id="KW-0548">Nucleotidyltransferase</keyword>
<dbReference type="NCBIfam" id="NF004469">
    <property type="entry name" value="PRK05800.1"/>
    <property type="match status" value="1"/>
</dbReference>
<dbReference type="AlphaFoldDB" id="A0A5A8F5B2"/>
<evidence type="ECO:0000256" key="16">
    <source>
        <dbReference type="ARBA" id="ARBA00029570"/>
    </source>
</evidence>
<dbReference type="UniPathway" id="UPA00148">
    <property type="reaction ID" value="UER00236"/>
</dbReference>
<evidence type="ECO:0000256" key="5">
    <source>
        <dbReference type="ARBA" id="ARBA00004692"/>
    </source>
</evidence>
<evidence type="ECO:0000313" key="20">
    <source>
        <dbReference type="EMBL" id="KAA0257842.1"/>
    </source>
</evidence>
<gene>
    <name evidence="20" type="primary">cobU</name>
    <name evidence="20" type="ORF">FHQ18_08850</name>
</gene>
<dbReference type="PIRSF" id="PIRSF006135">
    <property type="entry name" value="CobU"/>
    <property type="match status" value="1"/>
</dbReference>
<dbReference type="OrthoDB" id="9788370at2"/>
<evidence type="ECO:0000256" key="10">
    <source>
        <dbReference type="ARBA" id="ARBA00022573"/>
    </source>
</evidence>
<evidence type="ECO:0000256" key="8">
    <source>
        <dbReference type="ARBA" id="ARBA00012016"/>
    </source>
</evidence>
<proteinExistence type="inferred from homology"/>
<dbReference type="InterPro" id="IPR027417">
    <property type="entry name" value="P-loop_NTPase"/>
</dbReference>
<feature type="binding site" evidence="19">
    <location>
        <position position="59"/>
    </location>
    <ligand>
        <name>GTP</name>
        <dbReference type="ChEBI" id="CHEBI:37565"/>
    </ligand>
</feature>
<dbReference type="GO" id="GO:0008820">
    <property type="term" value="F:cobinamide phosphate guanylyltransferase activity"/>
    <property type="evidence" value="ECO:0007669"/>
    <property type="project" value="UniProtKB-EC"/>
</dbReference>
<dbReference type="Proteomes" id="UP000322876">
    <property type="component" value="Unassembled WGS sequence"/>
</dbReference>
<feature type="binding site" evidence="19">
    <location>
        <position position="80"/>
    </location>
    <ligand>
        <name>GTP</name>
        <dbReference type="ChEBI" id="CHEBI:37565"/>
    </ligand>
</feature>
<dbReference type="GO" id="GO:0005525">
    <property type="term" value="F:GTP binding"/>
    <property type="evidence" value="ECO:0007669"/>
    <property type="project" value="UniProtKB-KW"/>
</dbReference>
<sequence length="168" mass="19116">MVTLITGGIKSGKTSYAIKLALTYEKRIYLATAEPFDEEMKKKIERHRAERENRFDTIEEPVEIVKVLGSIKDCDVVVLDCLTTWVNNLMYYKRDVDNYFKELTNLLPEISYNLIIITNEVGLGIVPAGQETRRYVNFLGIINQKVAAVANNCILMVSGIPVKIKEEI</sequence>
<dbReference type="RefSeq" id="WP_149266815.1">
    <property type="nucleotide sequence ID" value="NZ_VFJB01000006.1"/>
</dbReference>
<feature type="binding site" evidence="19">
    <location>
        <begin position="31"/>
        <end position="33"/>
    </location>
    <ligand>
        <name>GTP</name>
        <dbReference type="ChEBI" id="CHEBI:37565"/>
    </ligand>
</feature>
<evidence type="ECO:0000256" key="4">
    <source>
        <dbReference type="ARBA" id="ARBA00003889"/>
    </source>
</evidence>
<evidence type="ECO:0000256" key="15">
    <source>
        <dbReference type="ARBA" id="ARBA00023134"/>
    </source>
</evidence>
<evidence type="ECO:0000256" key="13">
    <source>
        <dbReference type="ARBA" id="ARBA00022777"/>
    </source>
</evidence>
<accession>A0A5A8F5B2</accession>
<evidence type="ECO:0000256" key="19">
    <source>
        <dbReference type="PIRSR" id="PIRSR006135-2"/>
    </source>
</evidence>
<comment type="catalytic activity">
    <reaction evidence="2">
        <text>adenosylcob(III)inamide phosphate + GTP + H(+) = adenosylcob(III)inamide-GDP + diphosphate</text>
        <dbReference type="Rhea" id="RHEA:22712"/>
        <dbReference type="ChEBI" id="CHEBI:15378"/>
        <dbReference type="ChEBI" id="CHEBI:33019"/>
        <dbReference type="ChEBI" id="CHEBI:37565"/>
        <dbReference type="ChEBI" id="CHEBI:58502"/>
        <dbReference type="ChEBI" id="CHEBI:60487"/>
        <dbReference type="EC" id="2.7.7.62"/>
    </reaction>
</comment>
<keyword evidence="14" id="KW-0067">ATP-binding</keyword>
<dbReference type="CDD" id="cd00544">
    <property type="entry name" value="CobU"/>
    <property type="match status" value="1"/>
</dbReference>
<dbReference type="PANTHER" id="PTHR34848">
    <property type="match status" value="1"/>
</dbReference>
<comment type="caution">
    <text evidence="20">The sequence shown here is derived from an EMBL/GenBank/DDBJ whole genome shotgun (WGS) entry which is preliminary data.</text>
</comment>
<feature type="active site" description="GMP-histidine intermediate" evidence="18">
    <location>
        <position position="47"/>
    </location>
</feature>
<evidence type="ECO:0000256" key="9">
    <source>
        <dbReference type="ARBA" id="ARBA00012523"/>
    </source>
</evidence>
<keyword evidence="13 20" id="KW-0418">Kinase</keyword>
<comment type="function">
    <text evidence="4">Catalyzes ATP-dependent phosphorylation of adenosylcobinamide and addition of GMP to adenosylcobinamide phosphate.</text>
</comment>
<comment type="catalytic activity">
    <reaction evidence="3">
        <text>adenosylcob(III)inamide + GTP = adenosylcob(III)inamide phosphate + GDP + H(+)</text>
        <dbReference type="Rhea" id="RHEA:15765"/>
        <dbReference type="ChEBI" id="CHEBI:2480"/>
        <dbReference type="ChEBI" id="CHEBI:15378"/>
        <dbReference type="ChEBI" id="CHEBI:37565"/>
        <dbReference type="ChEBI" id="CHEBI:58189"/>
        <dbReference type="ChEBI" id="CHEBI:58502"/>
        <dbReference type="EC" id="2.7.1.156"/>
    </reaction>
</comment>
<protein>
    <recommendedName>
        <fullName evidence="16">Adenosylcobinamide kinase</fullName>
        <ecNumber evidence="8">2.7.1.156</ecNumber>
        <ecNumber evidence="9">2.7.7.62</ecNumber>
    </recommendedName>
    <alternativeName>
        <fullName evidence="17">Adenosylcobinamide-phosphate guanylyltransferase</fullName>
    </alternativeName>
</protein>
<dbReference type="EC" id="2.7.1.156" evidence="8"/>
<evidence type="ECO:0000256" key="17">
    <source>
        <dbReference type="ARBA" id="ARBA00030571"/>
    </source>
</evidence>
<dbReference type="Gene3D" id="3.40.50.300">
    <property type="entry name" value="P-loop containing nucleotide triphosphate hydrolases"/>
    <property type="match status" value="1"/>
</dbReference>
<evidence type="ECO:0000313" key="21">
    <source>
        <dbReference type="Proteomes" id="UP000322876"/>
    </source>
</evidence>
<dbReference type="PANTHER" id="PTHR34848:SF1">
    <property type="entry name" value="BIFUNCTIONAL ADENOSYLCOBALAMIN BIOSYNTHESIS PROTEIN COBU"/>
    <property type="match status" value="1"/>
</dbReference>
<organism evidence="20 21">
    <name type="scientific">Deferribacter autotrophicus</name>
    <dbReference type="NCBI Taxonomy" id="500465"/>
    <lineage>
        <taxon>Bacteria</taxon>
        <taxon>Pseudomonadati</taxon>
        <taxon>Deferribacterota</taxon>
        <taxon>Deferribacteres</taxon>
        <taxon>Deferribacterales</taxon>
        <taxon>Deferribacteraceae</taxon>
        <taxon>Deferribacter</taxon>
    </lineage>
</organism>